<dbReference type="PROSITE" id="PS51257">
    <property type="entry name" value="PROKAR_LIPOPROTEIN"/>
    <property type="match status" value="1"/>
</dbReference>
<feature type="signal peptide" evidence="1">
    <location>
        <begin position="1"/>
        <end position="22"/>
    </location>
</feature>
<evidence type="ECO:0008006" key="4">
    <source>
        <dbReference type="Google" id="ProtNLM"/>
    </source>
</evidence>
<dbReference type="AlphaFoldDB" id="A0A101JRN9"/>
<keyword evidence="1" id="KW-0732">Signal</keyword>
<organism evidence="2 3">
    <name type="scientific">Actinoplanes awajinensis subsp. mycoplanecinus</name>
    <dbReference type="NCBI Taxonomy" id="135947"/>
    <lineage>
        <taxon>Bacteria</taxon>
        <taxon>Bacillati</taxon>
        <taxon>Actinomycetota</taxon>
        <taxon>Actinomycetes</taxon>
        <taxon>Micromonosporales</taxon>
        <taxon>Micromonosporaceae</taxon>
        <taxon>Actinoplanes</taxon>
    </lineage>
</organism>
<evidence type="ECO:0000313" key="3">
    <source>
        <dbReference type="Proteomes" id="UP000053244"/>
    </source>
</evidence>
<accession>A0A101JRN9</accession>
<comment type="caution">
    <text evidence="2">The sequence shown here is derived from an EMBL/GenBank/DDBJ whole genome shotgun (WGS) entry which is preliminary data.</text>
</comment>
<protein>
    <recommendedName>
        <fullName evidence="4">Lipoprotein</fullName>
    </recommendedName>
</protein>
<dbReference type="EMBL" id="LLZH01000200">
    <property type="protein sequence ID" value="KUL31729.1"/>
    <property type="molecule type" value="Genomic_DNA"/>
</dbReference>
<reference evidence="2 3" key="1">
    <citation type="submission" date="2015-10" db="EMBL/GenBank/DDBJ databases">
        <authorList>
            <person name="Gilbert D.G."/>
        </authorList>
    </citation>
    <scope>NUCLEOTIDE SEQUENCE [LARGE SCALE GENOMIC DNA]</scope>
    <source>
        <strain evidence="2 3">NRRL B-16712</strain>
    </source>
</reference>
<proteinExistence type="predicted"/>
<name>A0A101JRN9_9ACTN</name>
<dbReference type="Proteomes" id="UP000053244">
    <property type="component" value="Unassembled WGS sequence"/>
</dbReference>
<evidence type="ECO:0000256" key="1">
    <source>
        <dbReference type="SAM" id="SignalP"/>
    </source>
</evidence>
<keyword evidence="3" id="KW-1185">Reference proteome</keyword>
<feature type="chain" id="PRO_5039550547" description="Lipoprotein" evidence="1">
    <location>
        <begin position="23"/>
        <end position="249"/>
    </location>
</feature>
<gene>
    <name evidence="2" type="ORF">ADL15_21365</name>
</gene>
<sequence>MRARQLMVTGTIVLTAAAGCSASDDGAPATNPSPEPAVSIPADPTQAFAAAKARLGTQSAHFGQDTGDGRYDYTGTVDAKTGSWEITGKEYVVRRVGTELYVRAGGTILESMLIEPAVRDRLAAGAWAHTALPNGHELSVTFHDEFPWNLTNPALQAKDVTKTGDRSFTGTRTITQSPYSSQPTVKKFKVGAALDAQGRFAEIDLYLNPKTPARPAIFRFTDFGTPADITAPGDVVEADRTILSGLALS</sequence>
<evidence type="ECO:0000313" key="2">
    <source>
        <dbReference type="EMBL" id="KUL31729.1"/>
    </source>
</evidence>